<keyword evidence="2" id="KW-1185">Reference proteome</keyword>
<dbReference type="AlphaFoldDB" id="A0ABD1RE05"/>
<accession>A0ABD1RE05</accession>
<organism evidence="1 2">
    <name type="scientific">Abeliophyllum distichum</name>
    <dbReference type="NCBI Taxonomy" id="126358"/>
    <lineage>
        <taxon>Eukaryota</taxon>
        <taxon>Viridiplantae</taxon>
        <taxon>Streptophyta</taxon>
        <taxon>Embryophyta</taxon>
        <taxon>Tracheophyta</taxon>
        <taxon>Spermatophyta</taxon>
        <taxon>Magnoliopsida</taxon>
        <taxon>eudicotyledons</taxon>
        <taxon>Gunneridae</taxon>
        <taxon>Pentapetalae</taxon>
        <taxon>asterids</taxon>
        <taxon>lamiids</taxon>
        <taxon>Lamiales</taxon>
        <taxon>Oleaceae</taxon>
        <taxon>Forsythieae</taxon>
        <taxon>Abeliophyllum</taxon>
    </lineage>
</organism>
<comment type="caution">
    <text evidence="1">The sequence shown here is derived from an EMBL/GenBank/DDBJ whole genome shotgun (WGS) entry which is preliminary data.</text>
</comment>
<name>A0ABD1RE05_9LAMI</name>
<sequence length="136" mass="15608">MRMLYKCYMQGYSCDVSDHIMVVDTKMGDKIVDVEMLEATKLLNANLSAQDIEIAFDNDIGPKIIKFDYQTFLVEKLKSFPKSLDGTKVLQIGNDLFEKMGMQPKKFLKRILNIFFLEARRHGGDQSKGIMPYLEG</sequence>
<gene>
    <name evidence="1" type="ORF">Adt_31396</name>
</gene>
<dbReference type="EMBL" id="JBFOLK010000009">
    <property type="protein sequence ID" value="KAL2486640.1"/>
    <property type="molecule type" value="Genomic_DNA"/>
</dbReference>
<reference evidence="2" key="1">
    <citation type="submission" date="2024-07" db="EMBL/GenBank/DDBJ databases">
        <title>Two chromosome-level genome assemblies of Korean endemic species Abeliophyllum distichum and Forsythia ovata (Oleaceae).</title>
        <authorList>
            <person name="Jang H."/>
        </authorList>
    </citation>
    <scope>NUCLEOTIDE SEQUENCE [LARGE SCALE GENOMIC DNA]</scope>
</reference>
<evidence type="ECO:0000313" key="2">
    <source>
        <dbReference type="Proteomes" id="UP001604336"/>
    </source>
</evidence>
<proteinExistence type="predicted"/>
<evidence type="ECO:0000313" key="1">
    <source>
        <dbReference type="EMBL" id="KAL2486640.1"/>
    </source>
</evidence>
<protein>
    <submittedName>
        <fullName evidence="1">Uncharacterized protein</fullName>
    </submittedName>
</protein>
<dbReference type="Proteomes" id="UP001604336">
    <property type="component" value="Unassembled WGS sequence"/>
</dbReference>